<evidence type="ECO:0000313" key="19">
    <source>
        <dbReference type="Proteomes" id="UP000291338"/>
    </source>
</evidence>
<dbReference type="FunFam" id="1.20.1510.10:FF:000001">
    <property type="entry name" value="Ferrous-iron efflux pump FieF"/>
    <property type="match status" value="1"/>
</dbReference>
<dbReference type="Gene3D" id="1.20.1510.10">
    <property type="entry name" value="Cation efflux protein transmembrane domain"/>
    <property type="match status" value="1"/>
</dbReference>
<comment type="catalytic activity">
    <reaction evidence="12">
        <text>Cd(2+)(in) + H(+)(out) = Cd(2+)(out) + H(+)(in)</text>
        <dbReference type="Rhea" id="RHEA:28739"/>
        <dbReference type="ChEBI" id="CHEBI:15378"/>
        <dbReference type="ChEBI" id="CHEBI:48775"/>
    </reaction>
</comment>
<dbReference type="GO" id="GO:0005886">
    <property type="term" value="C:plasma membrane"/>
    <property type="evidence" value="ECO:0007669"/>
    <property type="project" value="UniProtKB-SubCell"/>
</dbReference>
<keyword evidence="5" id="KW-0408">Iron</keyword>
<evidence type="ECO:0000256" key="8">
    <source>
        <dbReference type="ARBA" id="ARBA00022989"/>
    </source>
</evidence>
<dbReference type="EMBL" id="PPSX01000019">
    <property type="protein sequence ID" value="RZQ54108.1"/>
    <property type="molecule type" value="Genomic_DNA"/>
</dbReference>
<feature type="transmembrane region" description="Helical" evidence="15">
    <location>
        <begin position="181"/>
        <end position="198"/>
    </location>
</feature>
<dbReference type="RefSeq" id="WP_130254647.1">
    <property type="nucleotide sequence ID" value="NZ_PPSX01000019.1"/>
</dbReference>
<evidence type="ECO:0000256" key="3">
    <source>
        <dbReference type="ARBA" id="ARBA00022448"/>
    </source>
</evidence>
<dbReference type="FunFam" id="3.30.70.1350:FF:000002">
    <property type="entry name" value="Ferrous-iron efflux pump FieF"/>
    <property type="match status" value="1"/>
</dbReference>
<feature type="domain" description="Cation efflux protein transmembrane" evidence="16">
    <location>
        <begin position="17"/>
        <end position="206"/>
    </location>
</feature>
<evidence type="ECO:0000256" key="12">
    <source>
        <dbReference type="ARBA" id="ARBA00050984"/>
    </source>
</evidence>
<accession>A0A4V2EJZ9</accession>
<feature type="transmembrane region" description="Helical" evidence="15">
    <location>
        <begin position="80"/>
        <end position="102"/>
    </location>
</feature>
<evidence type="ECO:0000256" key="4">
    <source>
        <dbReference type="ARBA" id="ARBA00022475"/>
    </source>
</evidence>
<evidence type="ECO:0000256" key="13">
    <source>
        <dbReference type="ARBA" id="ARBA00062926"/>
    </source>
</evidence>
<dbReference type="PANTHER" id="PTHR43840:SF41">
    <property type="entry name" value="CATION-EFFLUX PUMP FIEF"/>
    <property type="match status" value="1"/>
</dbReference>
<feature type="transmembrane region" description="Helical" evidence="15">
    <location>
        <begin position="7"/>
        <end position="30"/>
    </location>
</feature>
<evidence type="ECO:0000259" key="16">
    <source>
        <dbReference type="Pfam" id="PF01545"/>
    </source>
</evidence>
<dbReference type="InterPro" id="IPR027470">
    <property type="entry name" value="Cation_efflux_CTD"/>
</dbReference>
<proteinExistence type="inferred from homology"/>
<feature type="transmembrane region" description="Helical" evidence="15">
    <location>
        <begin position="50"/>
        <end position="68"/>
    </location>
</feature>
<evidence type="ECO:0000256" key="2">
    <source>
        <dbReference type="ARBA" id="ARBA00010212"/>
    </source>
</evidence>
<evidence type="ECO:0000256" key="7">
    <source>
        <dbReference type="ARBA" id="ARBA00022906"/>
    </source>
</evidence>
<comment type="catalytic activity">
    <reaction evidence="11">
        <text>Zn(2+)(in) + H(+)(out) = Zn(2+)(out) + H(+)(in)</text>
        <dbReference type="Rhea" id="RHEA:28839"/>
        <dbReference type="ChEBI" id="CHEBI:15378"/>
        <dbReference type="ChEBI" id="CHEBI:29105"/>
    </reaction>
</comment>
<comment type="catalytic activity">
    <reaction evidence="10">
        <text>Fe(2+)(in) + H(+)(out) = Fe(2+)(out) + H(+)(in)</text>
        <dbReference type="Rhea" id="RHEA:29439"/>
        <dbReference type="ChEBI" id="CHEBI:15378"/>
        <dbReference type="ChEBI" id="CHEBI:29033"/>
    </reaction>
</comment>
<organism evidence="18 19">
    <name type="scientific">Pseudoalteromonas phenolica</name>
    <dbReference type="NCBI Taxonomy" id="161398"/>
    <lineage>
        <taxon>Bacteria</taxon>
        <taxon>Pseudomonadati</taxon>
        <taxon>Pseudomonadota</taxon>
        <taxon>Gammaproteobacteria</taxon>
        <taxon>Alteromonadales</taxon>
        <taxon>Pseudoalteromonadaceae</taxon>
        <taxon>Pseudoalteromonas</taxon>
    </lineage>
</organism>
<keyword evidence="7" id="KW-0864">Zinc transport</keyword>
<dbReference type="Proteomes" id="UP000291338">
    <property type="component" value="Unassembled WGS sequence"/>
</dbReference>
<dbReference type="NCBIfam" id="TIGR01297">
    <property type="entry name" value="CDF"/>
    <property type="match status" value="1"/>
</dbReference>
<keyword evidence="6 15" id="KW-0812">Transmembrane</keyword>
<name>A0A4V2EJZ9_9GAMM</name>
<dbReference type="GO" id="GO:0015093">
    <property type="term" value="F:ferrous iron transmembrane transporter activity"/>
    <property type="evidence" value="ECO:0007669"/>
    <property type="project" value="TreeGrafter"/>
</dbReference>
<dbReference type="PANTHER" id="PTHR43840">
    <property type="entry name" value="MITOCHONDRIAL METAL TRANSPORTER 1-RELATED"/>
    <property type="match status" value="1"/>
</dbReference>
<comment type="caution">
    <text evidence="18">The sequence shown here is derived from an EMBL/GenBank/DDBJ whole genome shotgun (WGS) entry which is preliminary data.</text>
</comment>
<evidence type="ECO:0000256" key="10">
    <source>
        <dbReference type="ARBA" id="ARBA00035584"/>
    </source>
</evidence>
<dbReference type="GO" id="GO:0015341">
    <property type="term" value="F:zinc efflux antiporter activity"/>
    <property type="evidence" value="ECO:0007669"/>
    <property type="project" value="TreeGrafter"/>
</dbReference>
<keyword evidence="3" id="KW-0813">Transport</keyword>
<keyword evidence="5" id="KW-0410">Iron transport</keyword>
<dbReference type="SUPFAM" id="SSF161111">
    <property type="entry name" value="Cation efflux protein transmembrane domain-like"/>
    <property type="match status" value="1"/>
</dbReference>
<keyword evidence="9 15" id="KW-0472">Membrane</keyword>
<dbReference type="InterPro" id="IPR036837">
    <property type="entry name" value="Cation_efflux_CTD_sf"/>
</dbReference>
<evidence type="ECO:0000256" key="14">
    <source>
        <dbReference type="ARBA" id="ARBA00072262"/>
    </source>
</evidence>
<comment type="subcellular location">
    <subcellularLocation>
        <location evidence="1">Cell membrane</location>
        <topology evidence="1">Multi-pass membrane protein</topology>
    </subcellularLocation>
</comment>
<evidence type="ECO:0000256" key="6">
    <source>
        <dbReference type="ARBA" id="ARBA00022692"/>
    </source>
</evidence>
<evidence type="ECO:0000256" key="1">
    <source>
        <dbReference type="ARBA" id="ARBA00004651"/>
    </source>
</evidence>
<evidence type="ECO:0000259" key="17">
    <source>
        <dbReference type="Pfam" id="PF16916"/>
    </source>
</evidence>
<reference evidence="18 19" key="1">
    <citation type="submission" date="2018-01" db="EMBL/GenBank/DDBJ databases">
        <title>Co-occurrence of chitin degradation, pigmentation and bioactivity in marine Pseudoalteromonas.</title>
        <authorList>
            <person name="Paulsen S."/>
            <person name="Gram L."/>
            <person name="Machado H."/>
        </authorList>
    </citation>
    <scope>NUCLEOTIDE SEQUENCE [LARGE SCALE GENOMIC DNA]</scope>
    <source>
        <strain evidence="18 19">S3898</strain>
    </source>
</reference>
<dbReference type="InterPro" id="IPR058533">
    <property type="entry name" value="Cation_efflux_TM"/>
</dbReference>
<dbReference type="Pfam" id="PF16916">
    <property type="entry name" value="ZT_dimer"/>
    <property type="match status" value="1"/>
</dbReference>
<evidence type="ECO:0000313" key="18">
    <source>
        <dbReference type="EMBL" id="RZQ54108.1"/>
    </source>
</evidence>
<feature type="transmembrane region" description="Helical" evidence="15">
    <location>
        <begin position="114"/>
        <end position="138"/>
    </location>
</feature>
<evidence type="ECO:0000256" key="5">
    <source>
        <dbReference type="ARBA" id="ARBA00022496"/>
    </source>
</evidence>
<dbReference type="GO" id="GO:0006882">
    <property type="term" value="P:intracellular zinc ion homeostasis"/>
    <property type="evidence" value="ECO:0007669"/>
    <property type="project" value="TreeGrafter"/>
</dbReference>
<dbReference type="Gene3D" id="3.30.70.1350">
    <property type="entry name" value="Cation efflux protein, cytoplasmic domain"/>
    <property type="match status" value="1"/>
</dbReference>
<evidence type="ECO:0000256" key="11">
    <source>
        <dbReference type="ARBA" id="ARBA00047695"/>
    </source>
</evidence>
<dbReference type="Pfam" id="PF01545">
    <property type="entry name" value="Cation_efflux"/>
    <property type="match status" value="1"/>
</dbReference>
<dbReference type="InterPro" id="IPR050291">
    <property type="entry name" value="CDF_Transporter"/>
</dbReference>
<feature type="transmembrane region" description="Helical" evidence="15">
    <location>
        <begin position="158"/>
        <end position="175"/>
    </location>
</feature>
<keyword evidence="8 15" id="KW-1133">Transmembrane helix</keyword>
<feature type="domain" description="Cation efflux protein cytoplasmic" evidence="17">
    <location>
        <begin position="210"/>
        <end position="287"/>
    </location>
</feature>
<protein>
    <recommendedName>
        <fullName evidence="14">Cation-efflux pump FieF</fullName>
    </recommendedName>
</protein>
<dbReference type="SUPFAM" id="SSF160240">
    <property type="entry name" value="Cation efflux protein cytoplasmic domain-like"/>
    <property type="match status" value="1"/>
</dbReference>
<dbReference type="InterPro" id="IPR002524">
    <property type="entry name" value="Cation_efflux"/>
</dbReference>
<comment type="similarity">
    <text evidence="2">Belongs to the cation diffusion facilitator (CDF) transporter (TC 2.A.4) family. FieF subfamily.</text>
</comment>
<comment type="subunit">
    <text evidence="13">Homodimer. The subunits are held together in a parallel orientation through zinc binding at the interface of the cytoplasmic domains.</text>
</comment>
<dbReference type="InterPro" id="IPR027469">
    <property type="entry name" value="Cation_efflux_TMD_sf"/>
</dbReference>
<sequence>MPRQYDVLVRFSSLFTMAIVSIMIAAKAWAWLASGSAAMLGSLTDSLLDISASMMSFLVLSYALRPADNEHRFGHGKAEALAGLGQAAFISGSACFLAFHGIERLINPVPLAQSILGVWVSAFAIVCTLLVVAVQQYVVKHTESIAVKADSLHYKGDLLLNAAVLVGIYLASIGYLFADSIFAIGVAIYLLFNCWEIAKESANHLMDKELPDEEKVQLVATISKHPDVHGVHDLRTRQSGKLKFIQFHIELDQTLSLQQAHSISDQVCKKIRTVFGEHIDIMVHQDPVSIPEEMCDSQKS</sequence>
<keyword evidence="7" id="KW-0406">Ion transport</keyword>
<keyword evidence="7" id="KW-0862">Zinc</keyword>
<gene>
    <name evidence="18" type="primary">fieF</name>
    <name evidence="18" type="synonym">yiiP</name>
    <name evidence="18" type="ORF">C1E23_05670</name>
</gene>
<evidence type="ECO:0000256" key="9">
    <source>
        <dbReference type="ARBA" id="ARBA00023136"/>
    </source>
</evidence>
<dbReference type="AlphaFoldDB" id="A0A4V2EJZ9"/>
<dbReference type="GO" id="GO:0015086">
    <property type="term" value="F:cadmium ion transmembrane transporter activity"/>
    <property type="evidence" value="ECO:0007669"/>
    <property type="project" value="TreeGrafter"/>
</dbReference>
<evidence type="ECO:0000256" key="15">
    <source>
        <dbReference type="SAM" id="Phobius"/>
    </source>
</evidence>
<keyword evidence="4" id="KW-1003">Cell membrane</keyword>